<evidence type="ECO:0000313" key="5">
    <source>
        <dbReference type="Proteomes" id="UP000092840"/>
    </source>
</evidence>
<evidence type="ECO:0000313" key="6">
    <source>
        <dbReference type="Proteomes" id="UP000092871"/>
    </source>
</evidence>
<name>A0A1C3JQ04_9GAMM</name>
<dbReference type="EMBL" id="FLRA01000010">
    <property type="protein sequence ID" value="SBT17351.1"/>
    <property type="molecule type" value="Genomic_DNA"/>
</dbReference>
<evidence type="ECO:0000256" key="1">
    <source>
        <dbReference type="SAM" id="SignalP"/>
    </source>
</evidence>
<sequence>MKRLFIWLFSVYVALTTSMVFATSDAMQGNTILTVTNHHSDKEISLTFDLAALKQLPSYDISTRNPWEEGVHHYKGFNPSDLLEQQGIKGSVLRLTAFNQYITEIPLEDFTQLGAIIAYEMDGQPIAVRSKGPLMVIYNFDDNPDLKNEAFYGRSIWQLYKLKVMRADY</sequence>
<evidence type="ECO:0000313" key="4">
    <source>
        <dbReference type="EMBL" id="SBT22205.1"/>
    </source>
</evidence>
<organism evidence="3 6">
    <name type="scientific">Marinomonas gallaica</name>
    <dbReference type="NCBI Taxonomy" id="1806667"/>
    <lineage>
        <taxon>Bacteria</taxon>
        <taxon>Pseudomonadati</taxon>
        <taxon>Pseudomonadota</taxon>
        <taxon>Gammaproteobacteria</taxon>
        <taxon>Oceanospirillales</taxon>
        <taxon>Oceanospirillaceae</taxon>
        <taxon>Marinomonas</taxon>
    </lineage>
</organism>
<dbReference type="OrthoDB" id="9798763at2"/>
<reference evidence="3 6" key="1">
    <citation type="submission" date="2016-06" db="EMBL/GenBank/DDBJ databases">
        <authorList>
            <person name="Kjaerup R.B."/>
            <person name="Dalgaard T.S."/>
            <person name="Juul-Madsen H.R."/>
        </authorList>
    </citation>
    <scope>NUCLEOTIDE SEQUENCE [LARGE SCALE GENOMIC DNA]</scope>
    <source>
        <strain evidence="3 6">CECT 5115</strain>
    </source>
</reference>
<feature type="chain" id="PRO_5008676981" evidence="1">
    <location>
        <begin position="23"/>
        <end position="169"/>
    </location>
</feature>
<reference evidence="4 5" key="2">
    <citation type="submission" date="2016-06" db="EMBL/GenBank/DDBJ databases">
        <authorList>
            <person name="Rodrigo-Torres L."/>
            <person name="Arahal D.R."/>
        </authorList>
    </citation>
    <scope>NUCLEOTIDE SEQUENCE [LARGE SCALE GENOMIC DNA]</scope>
    <source>
        <strain evidence="4 5">CECT 5116</strain>
    </source>
</reference>
<feature type="domain" description="Oxidoreductase molybdopterin-binding" evidence="2">
    <location>
        <begin position="65"/>
        <end position="136"/>
    </location>
</feature>
<keyword evidence="5" id="KW-1185">Reference proteome</keyword>
<dbReference type="Gene3D" id="3.90.420.10">
    <property type="entry name" value="Oxidoreductase, molybdopterin-binding domain"/>
    <property type="match status" value="1"/>
</dbReference>
<feature type="signal peptide" evidence="1">
    <location>
        <begin position="1"/>
        <end position="22"/>
    </location>
</feature>
<keyword evidence="1" id="KW-0732">Signal</keyword>
<dbReference type="InterPro" id="IPR000572">
    <property type="entry name" value="OxRdtase_Mopterin-bd_dom"/>
</dbReference>
<dbReference type="Proteomes" id="UP000092871">
    <property type="component" value="Unassembled WGS sequence"/>
</dbReference>
<gene>
    <name evidence="3" type="ORF">MGA5115_01461</name>
    <name evidence="4" type="ORF">MGA5116_02820</name>
</gene>
<accession>A0A1C3JQ04</accession>
<evidence type="ECO:0000313" key="3">
    <source>
        <dbReference type="EMBL" id="SBT17351.1"/>
    </source>
</evidence>
<dbReference type="SUPFAM" id="SSF56524">
    <property type="entry name" value="Oxidoreductase molybdopterin-binding domain"/>
    <property type="match status" value="1"/>
</dbReference>
<dbReference type="InterPro" id="IPR036374">
    <property type="entry name" value="OxRdtase_Mopterin-bd_sf"/>
</dbReference>
<evidence type="ECO:0000259" key="2">
    <source>
        <dbReference type="Pfam" id="PF00174"/>
    </source>
</evidence>
<proteinExistence type="predicted"/>
<dbReference type="AlphaFoldDB" id="A0A1C3JQ04"/>
<protein>
    <submittedName>
        <fullName evidence="3">Oxidoreductase molybdopterin binding domain protein</fullName>
    </submittedName>
</protein>
<dbReference type="Proteomes" id="UP000092840">
    <property type="component" value="Unassembled WGS sequence"/>
</dbReference>
<dbReference type="EMBL" id="FLRB01000016">
    <property type="protein sequence ID" value="SBT22205.1"/>
    <property type="molecule type" value="Genomic_DNA"/>
</dbReference>
<dbReference type="Pfam" id="PF00174">
    <property type="entry name" value="Oxidored_molyb"/>
    <property type="match status" value="1"/>
</dbReference>
<dbReference type="RefSeq" id="WP_067034141.1">
    <property type="nucleotide sequence ID" value="NZ_FLRA01000010.1"/>
</dbReference>